<evidence type="ECO:0008006" key="3">
    <source>
        <dbReference type="Google" id="ProtNLM"/>
    </source>
</evidence>
<evidence type="ECO:0000313" key="1">
    <source>
        <dbReference type="EMBL" id="NML72093.1"/>
    </source>
</evidence>
<name>A0A7Y0ARC6_9FLAO</name>
<dbReference type="SUPFAM" id="SSF48452">
    <property type="entry name" value="TPR-like"/>
    <property type="match status" value="1"/>
</dbReference>
<sequence>MITRKKFLSLSSLGIFSLLFPNLLFTRRKSEYILSDLNTLLKSASNLRKQKKYNQANQIYQQIIVQYPNDIRAYDGMRKILLSQKNKEWQVILMFKSALLLNPNNVEFKQRLYKEYLRAALGNKKIKNLINFGGRLLSEVKQKYENFVQTQPNNKNLQKQYIRINKLLEWNADTQNPNQNLALRTYKKQQYKNFKNRFDSLTATQLEAKLNKLLAKPYSKDRKQHIRELYKHSFKKLRKNKENSQALDKALTYYNTIDKNDPLFLKYIRDLSKYQKKHDILISIETQNHTLKNNFWSALALIDAYIRKAEHQNSSIPSNVSQLISFLEAEITAPNMRFEFNTRKIKLDILANQLNTAKDKILNQCKDMYGISNTHSIDRMNILIADYCVKSGNNEGKNKVLSIAVNPQSYIDNSDMLIQAMALMNQNRNFTKNIHIENLQKLIHKL</sequence>
<comment type="caution">
    <text evidence="1">The sequence shown here is derived from an EMBL/GenBank/DDBJ whole genome shotgun (WGS) entry which is preliminary data.</text>
</comment>
<reference evidence="1 2" key="1">
    <citation type="submission" date="2020-04" db="EMBL/GenBank/DDBJ databases">
        <title>Chryseobacterium sp. RP-3-3 sp. nov., isolated from Jeju soil.</title>
        <authorList>
            <person name="Dahal R.H."/>
        </authorList>
    </citation>
    <scope>NUCLEOTIDE SEQUENCE [LARGE SCALE GENOMIC DNA]</scope>
    <source>
        <strain evidence="1 2">RP-3-3</strain>
    </source>
</reference>
<dbReference type="Gene3D" id="1.25.40.10">
    <property type="entry name" value="Tetratricopeptide repeat domain"/>
    <property type="match status" value="1"/>
</dbReference>
<dbReference type="EMBL" id="JABBGI010000036">
    <property type="protein sequence ID" value="NML72093.1"/>
    <property type="molecule type" value="Genomic_DNA"/>
</dbReference>
<organism evidence="1 2">
    <name type="scientific">Chryseobacterium antibioticum</name>
    <dbReference type="NCBI Taxonomy" id="2728847"/>
    <lineage>
        <taxon>Bacteria</taxon>
        <taxon>Pseudomonadati</taxon>
        <taxon>Bacteroidota</taxon>
        <taxon>Flavobacteriia</taxon>
        <taxon>Flavobacteriales</taxon>
        <taxon>Weeksellaceae</taxon>
        <taxon>Chryseobacterium group</taxon>
        <taxon>Chryseobacterium</taxon>
    </lineage>
</organism>
<accession>A0A7Y0ARC6</accession>
<dbReference type="Proteomes" id="UP000544054">
    <property type="component" value="Unassembled WGS sequence"/>
</dbReference>
<proteinExistence type="predicted"/>
<evidence type="ECO:0000313" key="2">
    <source>
        <dbReference type="Proteomes" id="UP000544054"/>
    </source>
</evidence>
<dbReference type="InterPro" id="IPR011990">
    <property type="entry name" value="TPR-like_helical_dom_sf"/>
</dbReference>
<gene>
    <name evidence="1" type="ORF">HHL23_20200</name>
</gene>
<dbReference type="AlphaFoldDB" id="A0A7Y0ARC6"/>
<keyword evidence="2" id="KW-1185">Reference proteome</keyword>
<dbReference type="RefSeq" id="WP_169236549.1">
    <property type="nucleotide sequence ID" value="NZ_JABBGI010000036.1"/>
</dbReference>
<protein>
    <recommendedName>
        <fullName evidence="3">Tetratricopeptide repeat protein</fullName>
    </recommendedName>
</protein>